<evidence type="ECO:0000259" key="5">
    <source>
        <dbReference type="PROSITE" id="PS01031"/>
    </source>
</evidence>
<reference evidence="6" key="2">
    <citation type="submission" date="2020-08" db="EMBL/GenBank/DDBJ databases">
        <title>Plant Genome Project.</title>
        <authorList>
            <person name="Zhang R.-G."/>
        </authorList>
    </citation>
    <scope>NUCLEOTIDE SEQUENCE</scope>
    <source>
        <strain evidence="6">Huo1</strain>
        <tissue evidence="6">Leaf</tissue>
    </source>
</reference>
<dbReference type="Gene3D" id="2.60.40.790">
    <property type="match status" value="1"/>
</dbReference>
<keyword evidence="7" id="KW-1185">Reference proteome</keyword>
<evidence type="ECO:0000313" key="6">
    <source>
        <dbReference type="EMBL" id="KAG6427530.1"/>
    </source>
</evidence>
<dbReference type="InterPro" id="IPR002068">
    <property type="entry name" value="A-crystallin/Hsp20_dom"/>
</dbReference>
<evidence type="ECO:0000313" key="7">
    <source>
        <dbReference type="Proteomes" id="UP000298416"/>
    </source>
</evidence>
<dbReference type="Proteomes" id="UP000298416">
    <property type="component" value="Unassembled WGS sequence"/>
</dbReference>
<dbReference type="AlphaFoldDB" id="A0A8X8Y705"/>
<organism evidence="6">
    <name type="scientific">Salvia splendens</name>
    <name type="common">Scarlet sage</name>
    <dbReference type="NCBI Taxonomy" id="180675"/>
    <lineage>
        <taxon>Eukaryota</taxon>
        <taxon>Viridiplantae</taxon>
        <taxon>Streptophyta</taxon>
        <taxon>Embryophyta</taxon>
        <taxon>Tracheophyta</taxon>
        <taxon>Spermatophyta</taxon>
        <taxon>Magnoliopsida</taxon>
        <taxon>eudicotyledons</taxon>
        <taxon>Gunneridae</taxon>
        <taxon>Pentapetalae</taxon>
        <taxon>asterids</taxon>
        <taxon>lamiids</taxon>
        <taxon>Lamiales</taxon>
        <taxon>Lamiaceae</taxon>
        <taxon>Nepetoideae</taxon>
        <taxon>Mentheae</taxon>
        <taxon>Salviinae</taxon>
        <taxon>Salvia</taxon>
        <taxon>Salvia subgen. Calosphace</taxon>
        <taxon>core Calosphace</taxon>
    </lineage>
</organism>
<proteinExistence type="inferred from homology"/>
<comment type="caution">
    <text evidence="6">The sequence shown here is derived from an EMBL/GenBank/DDBJ whole genome shotgun (WGS) entry which is preliminary data.</text>
</comment>
<dbReference type="InterPro" id="IPR008978">
    <property type="entry name" value="HSP20-like_chaperone"/>
</dbReference>
<evidence type="ECO:0000256" key="2">
    <source>
        <dbReference type="PROSITE-ProRule" id="PRU00285"/>
    </source>
</evidence>
<comment type="similarity">
    <text evidence="2 3">Belongs to the small heat shock protein (HSP20) family.</text>
</comment>
<dbReference type="SUPFAM" id="SSF49764">
    <property type="entry name" value="HSP20-like chaperones"/>
    <property type="match status" value="1"/>
</dbReference>
<feature type="domain" description="SHSP" evidence="5">
    <location>
        <begin position="11"/>
        <end position="129"/>
    </location>
</feature>
<dbReference type="InterPro" id="IPR031107">
    <property type="entry name" value="Small_HSP"/>
</dbReference>
<gene>
    <name evidence="6" type="ORF">SASPL_111776</name>
</gene>
<evidence type="ECO:0000256" key="3">
    <source>
        <dbReference type="RuleBase" id="RU003616"/>
    </source>
</evidence>
<dbReference type="OrthoDB" id="5511210at2759"/>
<dbReference type="Pfam" id="PF00011">
    <property type="entry name" value="HSP20"/>
    <property type="match status" value="1"/>
</dbReference>
<evidence type="ECO:0000256" key="4">
    <source>
        <dbReference type="SAM" id="MobiDB-lite"/>
    </source>
</evidence>
<feature type="compositionally biased region" description="Basic and acidic residues" evidence="4">
    <location>
        <begin position="62"/>
        <end position="73"/>
    </location>
</feature>
<feature type="region of interest" description="Disordered" evidence="4">
    <location>
        <begin position="54"/>
        <end position="73"/>
    </location>
</feature>
<reference evidence="6" key="1">
    <citation type="submission" date="2018-01" db="EMBL/GenBank/DDBJ databases">
        <authorList>
            <person name="Mao J.F."/>
        </authorList>
    </citation>
    <scope>NUCLEOTIDE SEQUENCE</scope>
    <source>
        <strain evidence="6">Huo1</strain>
        <tissue evidence="6">Leaf</tissue>
    </source>
</reference>
<accession>A0A8X8Y705</accession>
<name>A0A8X8Y705_SALSN</name>
<evidence type="ECO:0000256" key="1">
    <source>
        <dbReference type="ARBA" id="ARBA00023016"/>
    </source>
</evidence>
<keyword evidence="1" id="KW-0346">Stress response</keyword>
<sequence>MSLIPQILAEVCPAFNAAPVDWKETAKAHVLKADLPGLKKEEVKVEVEDGGRVLHISGERPGPQEEKREEERWHRLERPRGSFRRRFHLPENAKSDEVKAAIENGVLILTIPKKEIKKPQVKQIEIVDCK</sequence>
<dbReference type="EMBL" id="PNBA02000004">
    <property type="protein sequence ID" value="KAG6427530.1"/>
    <property type="molecule type" value="Genomic_DNA"/>
</dbReference>
<protein>
    <recommendedName>
        <fullName evidence="5">SHSP domain-containing protein</fullName>
    </recommendedName>
</protein>
<dbReference type="PROSITE" id="PS01031">
    <property type="entry name" value="SHSP"/>
    <property type="match status" value="1"/>
</dbReference>
<dbReference type="PANTHER" id="PTHR11527">
    <property type="entry name" value="HEAT-SHOCK PROTEIN 20 FAMILY MEMBER"/>
    <property type="match status" value="1"/>
</dbReference>